<keyword evidence="1" id="KW-1133">Transmembrane helix</keyword>
<dbReference type="PANTHER" id="PTHR31170:SF25">
    <property type="entry name" value="BNAA09G04570D PROTEIN"/>
    <property type="match status" value="1"/>
</dbReference>
<protein>
    <submittedName>
        <fullName evidence="2">Uncharacterized protein</fullName>
    </submittedName>
</protein>
<dbReference type="AlphaFoldDB" id="A0A5J9VCU9"/>
<name>A0A5J9VCU9_9POAL</name>
<gene>
    <name evidence="2" type="ORF">EJB05_25111</name>
</gene>
<dbReference type="EMBL" id="RWGY01000011">
    <property type="protein sequence ID" value="TVU33301.1"/>
    <property type="molecule type" value="Genomic_DNA"/>
</dbReference>
<dbReference type="Proteomes" id="UP000324897">
    <property type="component" value="Chromosome 1"/>
</dbReference>
<comment type="caution">
    <text evidence="2">The sequence shown here is derived from an EMBL/GenBank/DDBJ whole genome shotgun (WGS) entry which is preliminary data.</text>
</comment>
<evidence type="ECO:0000256" key="1">
    <source>
        <dbReference type="SAM" id="Phobius"/>
    </source>
</evidence>
<dbReference type="PANTHER" id="PTHR31170">
    <property type="entry name" value="BNAC04G53230D PROTEIN"/>
    <property type="match status" value="1"/>
</dbReference>
<feature type="transmembrane region" description="Helical" evidence="1">
    <location>
        <begin position="393"/>
        <end position="412"/>
    </location>
</feature>
<organism evidence="2 3">
    <name type="scientific">Eragrostis curvula</name>
    <name type="common">weeping love grass</name>
    <dbReference type="NCBI Taxonomy" id="38414"/>
    <lineage>
        <taxon>Eukaryota</taxon>
        <taxon>Viridiplantae</taxon>
        <taxon>Streptophyta</taxon>
        <taxon>Embryophyta</taxon>
        <taxon>Tracheophyta</taxon>
        <taxon>Spermatophyta</taxon>
        <taxon>Magnoliopsida</taxon>
        <taxon>Liliopsida</taxon>
        <taxon>Poales</taxon>
        <taxon>Poaceae</taxon>
        <taxon>PACMAD clade</taxon>
        <taxon>Chloridoideae</taxon>
        <taxon>Eragrostideae</taxon>
        <taxon>Eragrostidinae</taxon>
        <taxon>Eragrostis</taxon>
    </lineage>
</organism>
<sequence length="426" mass="48723">MTSEFATAPSTPEPPAAPWRDALEIMVERRLFQDEGGEGGMTIFRVPAHPEVASLADYVTAVRAVEQRARRCYSERTAIFDAAQGAGGDDQSADEFAWMLLLDGCFILQFFIKWHNREPDELCDVGWISALLVSDLLLLENQIPFFVLQALFSLRAPEAETIDLRRLILPHLRYHDFEETWRTEALTTEIHHLLHLFHASTVPSSLQWRQQRAVRCDMADPDTHRLPPRPLAVPSVTMLRDAGVQFKLKTSPRHLFDITFDKAKGVMSVPNIQIDLAYTAELVNLIAFEQTSGYRHMDASYPLSSYAALMGSLMKMGKDVEHLRKRGIMDNLLASDDDAASYFFQFLQQGGIRSLYDEQNLFAKMFADMNQYYKSRWHKHRTKFLRDYCSSPWAMIALVVAVFVFFFTVFKLSTGIYDLAHHSHSD</sequence>
<dbReference type="InterPro" id="IPR004158">
    <property type="entry name" value="DUF247_pln"/>
</dbReference>
<evidence type="ECO:0000313" key="3">
    <source>
        <dbReference type="Proteomes" id="UP000324897"/>
    </source>
</evidence>
<reference evidence="2 3" key="1">
    <citation type="journal article" date="2019" name="Sci. Rep.">
        <title>A high-quality genome of Eragrostis curvula grass provides insights into Poaceae evolution and supports new strategies to enhance forage quality.</title>
        <authorList>
            <person name="Carballo J."/>
            <person name="Santos B.A.C.M."/>
            <person name="Zappacosta D."/>
            <person name="Garbus I."/>
            <person name="Selva J.P."/>
            <person name="Gallo C.A."/>
            <person name="Diaz A."/>
            <person name="Albertini E."/>
            <person name="Caccamo M."/>
            <person name="Echenique V."/>
        </authorList>
    </citation>
    <scope>NUCLEOTIDE SEQUENCE [LARGE SCALE GENOMIC DNA]</scope>
    <source>
        <strain evidence="3">cv. Victoria</strain>
        <tissue evidence="2">Leaf</tissue>
    </source>
</reference>
<accession>A0A5J9VCU9</accession>
<dbReference type="Pfam" id="PF03140">
    <property type="entry name" value="DUF247"/>
    <property type="match status" value="1"/>
</dbReference>
<keyword evidence="1" id="KW-0472">Membrane</keyword>
<dbReference type="Gramene" id="TVU33301">
    <property type="protein sequence ID" value="TVU33301"/>
    <property type="gene ID" value="EJB05_25111"/>
</dbReference>
<proteinExistence type="predicted"/>
<keyword evidence="3" id="KW-1185">Reference proteome</keyword>
<dbReference type="OrthoDB" id="1589813at2759"/>
<keyword evidence="1" id="KW-0812">Transmembrane</keyword>
<evidence type="ECO:0000313" key="2">
    <source>
        <dbReference type="EMBL" id="TVU33301.1"/>
    </source>
</evidence>
<feature type="non-terminal residue" evidence="2">
    <location>
        <position position="1"/>
    </location>
</feature>